<dbReference type="Gene3D" id="1.10.1790.10">
    <property type="entry name" value="PRD domain"/>
    <property type="match status" value="1"/>
</dbReference>
<accession>A0A1T4N5D5</accession>
<dbReference type="SUPFAM" id="SSF63520">
    <property type="entry name" value="PTS-regulatory domain, PRD"/>
    <property type="match status" value="1"/>
</dbReference>
<proteinExistence type="predicted"/>
<dbReference type="PANTHER" id="PTHR30185">
    <property type="entry name" value="CRYPTIC BETA-GLUCOSIDE BGL OPERON ANTITERMINATOR"/>
    <property type="match status" value="1"/>
</dbReference>
<keyword evidence="1" id="KW-0677">Repeat</keyword>
<dbReference type="InterPro" id="IPR011608">
    <property type="entry name" value="PRD"/>
</dbReference>
<dbReference type="PROSITE" id="PS51094">
    <property type="entry name" value="PTS_EIIA_TYPE_2"/>
    <property type="match status" value="1"/>
</dbReference>
<dbReference type="Gene3D" id="1.10.10.10">
    <property type="entry name" value="Winged helix-like DNA-binding domain superfamily/Winged helix DNA-binding domain"/>
    <property type="match status" value="1"/>
</dbReference>
<keyword evidence="7" id="KW-1185">Reference proteome</keyword>
<dbReference type="Pfam" id="PF08279">
    <property type="entry name" value="HTH_11"/>
    <property type="match status" value="1"/>
</dbReference>
<dbReference type="STRING" id="263852.SAMN02745116_01312"/>
<evidence type="ECO:0000313" key="7">
    <source>
        <dbReference type="Proteomes" id="UP000190328"/>
    </source>
</evidence>
<dbReference type="AlphaFoldDB" id="A0A1T4N5D5"/>
<dbReference type="InterPro" id="IPR050661">
    <property type="entry name" value="BglG_antiterminators"/>
</dbReference>
<dbReference type="OrthoDB" id="95158at2"/>
<dbReference type="PROSITE" id="PS51372">
    <property type="entry name" value="PRD_2"/>
    <property type="match status" value="1"/>
</dbReference>
<gene>
    <name evidence="6" type="ORF">SAMN02745116_01312</name>
</gene>
<dbReference type="InterPro" id="IPR016152">
    <property type="entry name" value="PTrfase/Anion_transptr"/>
</dbReference>
<dbReference type="EMBL" id="FUXI01000013">
    <property type="protein sequence ID" value="SJZ74453.1"/>
    <property type="molecule type" value="Genomic_DNA"/>
</dbReference>
<dbReference type="GO" id="GO:0006355">
    <property type="term" value="P:regulation of DNA-templated transcription"/>
    <property type="evidence" value="ECO:0007669"/>
    <property type="project" value="InterPro"/>
</dbReference>
<keyword evidence="2" id="KW-0805">Transcription regulation</keyword>
<dbReference type="PANTHER" id="PTHR30185:SF18">
    <property type="entry name" value="TRANSCRIPTIONAL REGULATOR MTLR"/>
    <property type="match status" value="1"/>
</dbReference>
<evidence type="ECO:0000256" key="1">
    <source>
        <dbReference type="ARBA" id="ARBA00022737"/>
    </source>
</evidence>
<evidence type="ECO:0000256" key="2">
    <source>
        <dbReference type="ARBA" id="ARBA00023015"/>
    </source>
</evidence>
<dbReference type="RefSeq" id="WP_078807249.1">
    <property type="nucleotide sequence ID" value="NZ_FUXI01000013.1"/>
</dbReference>
<dbReference type="Proteomes" id="UP000190328">
    <property type="component" value="Unassembled WGS sequence"/>
</dbReference>
<dbReference type="SUPFAM" id="SSF55804">
    <property type="entry name" value="Phoshotransferase/anion transport protein"/>
    <property type="match status" value="1"/>
</dbReference>
<organism evidence="6 7">
    <name type="scientific">Pilibacter termitis</name>
    <dbReference type="NCBI Taxonomy" id="263852"/>
    <lineage>
        <taxon>Bacteria</taxon>
        <taxon>Bacillati</taxon>
        <taxon>Bacillota</taxon>
        <taxon>Bacilli</taxon>
        <taxon>Lactobacillales</taxon>
        <taxon>Enterococcaceae</taxon>
        <taxon>Pilibacter</taxon>
    </lineage>
</organism>
<dbReference type="InterPro" id="IPR036634">
    <property type="entry name" value="PRD_sf"/>
</dbReference>
<reference evidence="6 7" key="1">
    <citation type="submission" date="2017-02" db="EMBL/GenBank/DDBJ databases">
        <authorList>
            <person name="Peterson S.W."/>
        </authorList>
    </citation>
    <scope>NUCLEOTIDE SEQUENCE [LARGE SCALE GENOMIC DNA]</scope>
    <source>
        <strain evidence="6 7">ATCC BAA-1030</strain>
    </source>
</reference>
<evidence type="ECO:0000256" key="3">
    <source>
        <dbReference type="ARBA" id="ARBA00023163"/>
    </source>
</evidence>
<dbReference type="Pfam" id="PF00874">
    <property type="entry name" value="PRD"/>
    <property type="match status" value="1"/>
</dbReference>
<dbReference type="InterPro" id="IPR013196">
    <property type="entry name" value="HTH_11"/>
</dbReference>
<evidence type="ECO:0000259" key="5">
    <source>
        <dbReference type="PROSITE" id="PS51372"/>
    </source>
</evidence>
<dbReference type="InterPro" id="IPR036388">
    <property type="entry name" value="WH-like_DNA-bd_sf"/>
</dbReference>
<evidence type="ECO:0000259" key="4">
    <source>
        <dbReference type="PROSITE" id="PS51094"/>
    </source>
</evidence>
<dbReference type="Gene3D" id="3.40.930.10">
    <property type="entry name" value="Mannitol-specific EII, Chain A"/>
    <property type="match status" value="1"/>
</dbReference>
<feature type="domain" description="PTS EIIA type-2" evidence="4">
    <location>
        <begin position="467"/>
        <end position="610"/>
    </location>
</feature>
<sequence>MTIINRYLKLLEFLSIRKTVHVQELANLLSISSQTVVNSVEFLAEEYSDIFSLAIQKKIVYLTIHDMESFQRLVYGGMKEEADYNSQGKRTAYILHQLIDRENFLNTEEIAFDLMVSRGTVVNDLKVIRQLVEEFGGEIEGKSSRGIRLKADEYTKRLLLLYFIYDYFPQNISEYDAKRIEELEQLFELDLETRQLFEKNWSISLNRINQEKNLTTLPKYYTNYLKQEEHLDALVVDIEVNHELNFSKTEVDYLYFPLSLKNTIQRNFSVKLPKSIRQIVFKIFEELAEEFGLKMRAGEMLEQTEFHLSFLLNRLSFHFESRDLFFESVAETYPFSYKVSEYFCKRLGNEIGRRVPLIEVGYLAIYFELSLRSRYEERVKKVAIIGSIGQGLKQVVKEKIFRLFGSDTQIDILSSKCDIEEKLNDYLVAFTNSLFTQQSLRTPIYSFHELLNERQLLKFQFAEEEKSECFLEWIEAEVIEGISYEENLERCIECLSNQGILDEQFYERLSEREKLRTTVEPPFAFPHTINSKSEQLVLIFGKSSEGLESHFGKVHFFLLLCIPEEMDEEKERVLLQVYEVVFRLFRRYILQNGKKQLPTIDELKDLVEAS</sequence>
<dbReference type="Pfam" id="PF00359">
    <property type="entry name" value="PTS_EIIA_2"/>
    <property type="match status" value="1"/>
</dbReference>
<evidence type="ECO:0000313" key="6">
    <source>
        <dbReference type="EMBL" id="SJZ74453.1"/>
    </source>
</evidence>
<feature type="domain" description="PRD" evidence="5">
    <location>
        <begin position="271"/>
        <end position="377"/>
    </location>
</feature>
<dbReference type="InterPro" id="IPR002178">
    <property type="entry name" value="PTS_EIIA_type-2_dom"/>
</dbReference>
<name>A0A1T4N5D5_9ENTE</name>
<protein>
    <submittedName>
        <fullName evidence="6">Lichenan operon transcriptional antiterminator</fullName>
    </submittedName>
</protein>
<keyword evidence="3" id="KW-0804">Transcription</keyword>